<dbReference type="SUPFAM" id="SSF55874">
    <property type="entry name" value="ATPase domain of HSP90 chaperone/DNA topoisomerase II/histidine kinase"/>
    <property type="match status" value="1"/>
</dbReference>
<dbReference type="GO" id="GO:0000155">
    <property type="term" value="F:phosphorelay sensor kinase activity"/>
    <property type="evidence" value="ECO:0007669"/>
    <property type="project" value="InterPro"/>
</dbReference>
<evidence type="ECO:0000256" key="10">
    <source>
        <dbReference type="ARBA" id="ARBA00022840"/>
    </source>
</evidence>
<reference evidence="17 18" key="1">
    <citation type="submission" date="2019-05" db="EMBL/GenBank/DDBJ databases">
        <authorList>
            <person name="Narsing Rao M.P."/>
            <person name="Li W.J."/>
        </authorList>
    </citation>
    <scope>NUCLEOTIDE SEQUENCE [LARGE SCALE GENOMIC DNA]</scope>
    <source>
        <strain evidence="17 18">SYSU_K30003</strain>
    </source>
</reference>
<evidence type="ECO:0000256" key="14">
    <source>
        <dbReference type="SAM" id="Phobius"/>
    </source>
</evidence>
<evidence type="ECO:0000256" key="12">
    <source>
        <dbReference type="ARBA" id="ARBA00023136"/>
    </source>
</evidence>
<dbReference type="OrthoDB" id="2359336at2"/>
<dbReference type="FunFam" id="3.30.565.10:FF:000023">
    <property type="entry name" value="PAS domain-containing sensor histidine kinase"/>
    <property type="match status" value="1"/>
</dbReference>
<dbReference type="Pfam" id="PF00512">
    <property type="entry name" value="HisKA"/>
    <property type="match status" value="1"/>
</dbReference>
<dbReference type="EMBL" id="VCIW01000005">
    <property type="protein sequence ID" value="TLS52324.1"/>
    <property type="molecule type" value="Genomic_DNA"/>
</dbReference>
<dbReference type="InterPro" id="IPR004358">
    <property type="entry name" value="Sig_transdc_His_kin-like_C"/>
</dbReference>
<evidence type="ECO:0000256" key="4">
    <source>
        <dbReference type="ARBA" id="ARBA00012438"/>
    </source>
</evidence>
<comment type="caution">
    <text evidence="17">The sequence shown here is derived from an EMBL/GenBank/DDBJ whole genome shotgun (WGS) entry which is preliminary data.</text>
</comment>
<evidence type="ECO:0000259" key="16">
    <source>
        <dbReference type="PROSITE" id="PS50885"/>
    </source>
</evidence>
<keyword evidence="10" id="KW-0067">ATP-binding</keyword>
<dbReference type="InterPro" id="IPR003660">
    <property type="entry name" value="HAMP_dom"/>
</dbReference>
<evidence type="ECO:0000259" key="15">
    <source>
        <dbReference type="PROSITE" id="PS50109"/>
    </source>
</evidence>
<dbReference type="SUPFAM" id="SSF158472">
    <property type="entry name" value="HAMP domain-like"/>
    <property type="match status" value="1"/>
</dbReference>
<evidence type="ECO:0000313" key="17">
    <source>
        <dbReference type="EMBL" id="TLS52324.1"/>
    </source>
</evidence>
<dbReference type="InterPro" id="IPR036890">
    <property type="entry name" value="HATPase_C_sf"/>
</dbReference>
<dbReference type="InterPro" id="IPR036097">
    <property type="entry name" value="HisK_dim/P_sf"/>
</dbReference>
<dbReference type="Pfam" id="PF00672">
    <property type="entry name" value="HAMP"/>
    <property type="match status" value="1"/>
</dbReference>
<protein>
    <recommendedName>
        <fullName evidence="4">histidine kinase</fullName>
        <ecNumber evidence="4">2.7.13.3</ecNumber>
    </recommendedName>
</protein>
<evidence type="ECO:0000256" key="8">
    <source>
        <dbReference type="ARBA" id="ARBA00022741"/>
    </source>
</evidence>
<sequence length="515" mass="58128">MRKLGMNKTIFRRLLLGNLAIVLLGLGAVGIAISMMVKGYLYDVTQQELLRKAKKVNLSIQEFQTADENMLALLTFLDQTFDTRIWIFNDRGEIIATSTQDEVSVGKSVSGTIAERVMQGNAVSDELHFEGLTEPMLSVAVPWGKEDALYGGIVLHAPVNGVTHAIVQVRETILWVTLFGMLISIAIVLYLSRSISRPLQHIARTAAEIGMGQYDRRLEADGADEIDDLASSINSLAAKLERMDEERRKSDRMRDDFLANLSHELRTPLTAMQGFLEALQDGLIPEEGREKYYDVMYQETHHMTRLVDDLLDLMKLEREEVAIDRHPLDVAPLLRKVAFKFEPDARERELDLRVEADDALPKAYADGDRLEQIVANLVRNAVKFTDRGYILLKAYAEEDKVVLEVTDTGVGISEADQARIWERFFKADRGRSRKNKGAGLGLAIVKELVERHEGTIEVDSRLEQGSTFRVRIPAYRDPSEVVVAKIGESSVHRTNIFLHKKFPNRKSNDHTFPVQ</sequence>
<evidence type="ECO:0000256" key="5">
    <source>
        <dbReference type="ARBA" id="ARBA00022475"/>
    </source>
</evidence>
<keyword evidence="11" id="KW-0902">Two-component regulatory system</keyword>
<dbReference type="EC" id="2.7.13.3" evidence="4"/>
<dbReference type="PRINTS" id="PR00344">
    <property type="entry name" value="BCTRLSENSOR"/>
</dbReference>
<gene>
    <name evidence="17" type="ORF">FE782_10135</name>
</gene>
<keyword evidence="9 17" id="KW-0418">Kinase</keyword>
<dbReference type="FunFam" id="1.10.287.130:FF:000001">
    <property type="entry name" value="Two-component sensor histidine kinase"/>
    <property type="match status" value="1"/>
</dbReference>
<dbReference type="InterPro" id="IPR003594">
    <property type="entry name" value="HATPase_dom"/>
</dbReference>
<keyword evidence="14" id="KW-0812">Transmembrane</keyword>
<dbReference type="SUPFAM" id="SSF47384">
    <property type="entry name" value="Homodimeric domain of signal transducing histidine kinase"/>
    <property type="match status" value="1"/>
</dbReference>
<dbReference type="CDD" id="cd06225">
    <property type="entry name" value="HAMP"/>
    <property type="match status" value="1"/>
</dbReference>
<dbReference type="InterPro" id="IPR050736">
    <property type="entry name" value="Sensor_HK_Regulatory"/>
</dbReference>
<evidence type="ECO:0000313" key="18">
    <source>
        <dbReference type="Proteomes" id="UP000309676"/>
    </source>
</evidence>
<dbReference type="GO" id="GO:0005524">
    <property type="term" value="F:ATP binding"/>
    <property type="evidence" value="ECO:0007669"/>
    <property type="project" value="UniProtKB-KW"/>
</dbReference>
<keyword evidence="6" id="KW-0597">Phosphoprotein</keyword>
<evidence type="ECO:0000256" key="13">
    <source>
        <dbReference type="SAM" id="Coils"/>
    </source>
</evidence>
<dbReference type="Gene3D" id="3.30.565.10">
    <property type="entry name" value="Histidine kinase-like ATPase, C-terminal domain"/>
    <property type="match status" value="1"/>
</dbReference>
<dbReference type="Proteomes" id="UP000309676">
    <property type="component" value="Unassembled WGS sequence"/>
</dbReference>
<comment type="catalytic activity">
    <reaction evidence="1">
        <text>ATP + protein L-histidine = ADP + protein N-phospho-L-histidine.</text>
        <dbReference type="EC" id="2.7.13.3"/>
    </reaction>
</comment>
<evidence type="ECO:0000256" key="1">
    <source>
        <dbReference type="ARBA" id="ARBA00000085"/>
    </source>
</evidence>
<keyword evidence="5" id="KW-1003">Cell membrane</keyword>
<dbReference type="PANTHER" id="PTHR43711:SF1">
    <property type="entry name" value="HISTIDINE KINASE 1"/>
    <property type="match status" value="1"/>
</dbReference>
<dbReference type="SMART" id="SM00388">
    <property type="entry name" value="HisKA"/>
    <property type="match status" value="1"/>
</dbReference>
<keyword evidence="8" id="KW-0547">Nucleotide-binding</keyword>
<evidence type="ECO:0000256" key="7">
    <source>
        <dbReference type="ARBA" id="ARBA00022679"/>
    </source>
</evidence>
<dbReference type="PROSITE" id="PS50885">
    <property type="entry name" value="HAMP"/>
    <property type="match status" value="1"/>
</dbReference>
<evidence type="ECO:0000256" key="3">
    <source>
        <dbReference type="ARBA" id="ARBA00004651"/>
    </source>
</evidence>
<evidence type="ECO:0000256" key="2">
    <source>
        <dbReference type="ARBA" id="ARBA00004314"/>
    </source>
</evidence>
<dbReference type="SMART" id="SM00387">
    <property type="entry name" value="HATPase_c"/>
    <property type="match status" value="1"/>
</dbReference>
<feature type="domain" description="HAMP" evidence="16">
    <location>
        <begin position="193"/>
        <end position="245"/>
    </location>
</feature>
<keyword evidence="14" id="KW-1133">Transmembrane helix</keyword>
<dbReference type="Gene3D" id="1.10.287.130">
    <property type="match status" value="1"/>
</dbReference>
<dbReference type="InterPro" id="IPR005467">
    <property type="entry name" value="His_kinase_dom"/>
</dbReference>
<evidence type="ECO:0000256" key="6">
    <source>
        <dbReference type="ARBA" id="ARBA00022553"/>
    </source>
</evidence>
<keyword evidence="12 14" id="KW-0472">Membrane</keyword>
<dbReference type="SMART" id="SM00304">
    <property type="entry name" value="HAMP"/>
    <property type="match status" value="1"/>
</dbReference>
<evidence type="ECO:0000256" key="11">
    <source>
        <dbReference type="ARBA" id="ARBA00023012"/>
    </source>
</evidence>
<accession>A0A5R9GG94</accession>
<dbReference type="GO" id="GO:0005886">
    <property type="term" value="C:plasma membrane"/>
    <property type="evidence" value="ECO:0007669"/>
    <property type="project" value="UniProtKB-SubCell"/>
</dbReference>
<dbReference type="InterPro" id="IPR003661">
    <property type="entry name" value="HisK_dim/P_dom"/>
</dbReference>
<feature type="domain" description="Histidine kinase" evidence="15">
    <location>
        <begin position="260"/>
        <end position="476"/>
    </location>
</feature>
<dbReference type="AlphaFoldDB" id="A0A5R9GG94"/>
<keyword evidence="13" id="KW-0175">Coiled coil</keyword>
<comment type="subcellular location">
    <subcellularLocation>
        <location evidence="3">Cell membrane</location>
        <topology evidence="3">Multi-pass membrane protein</topology>
    </subcellularLocation>
    <subcellularLocation>
        <location evidence="2">Membrane raft</location>
        <topology evidence="2">Multi-pass membrane protein</topology>
    </subcellularLocation>
</comment>
<name>A0A5R9GG94_9BACL</name>
<dbReference type="GO" id="GO:0045121">
    <property type="term" value="C:membrane raft"/>
    <property type="evidence" value="ECO:0007669"/>
    <property type="project" value="UniProtKB-SubCell"/>
</dbReference>
<keyword evidence="7" id="KW-0808">Transferase</keyword>
<dbReference type="PROSITE" id="PS50109">
    <property type="entry name" value="HIS_KIN"/>
    <property type="match status" value="1"/>
</dbReference>
<dbReference type="PANTHER" id="PTHR43711">
    <property type="entry name" value="TWO-COMPONENT HISTIDINE KINASE"/>
    <property type="match status" value="1"/>
</dbReference>
<dbReference type="CDD" id="cd00082">
    <property type="entry name" value="HisKA"/>
    <property type="match status" value="1"/>
</dbReference>
<feature type="coiled-coil region" evidence="13">
    <location>
        <begin position="226"/>
        <end position="256"/>
    </location>
</feature>
<organism evidence="17 18">
    <name type="scientific">Paenibacillus antri</name>
    <dbReference type="NCBI Taxonomy" id="2582848"/>
    <lineage>
        <taxon>Bacteria</taxon>
        <taxon>Bacillati</taxon>
        <taxon>Bacillota</taxon>
        <taxon>Bacilli</taxon>
        <taxon>Bacillales</taxon>
        <taxon>Paenibacillaceae</taxon>
        <taxon>Paenibacillus</taxon>
    </lineage>
</organism>
<feature type="transmembrane region" description="Helical" evidence="14">
    <location>
        <begin position="173"/>
        <end position="191"/>
    </location>
</feature>
<keyword evidence="18" id="KW-1185">Reference proteome</keyword>
<evidence type="ECO:0000256" key="9">
    <source>
        <dbReference type="ARBA" id="ARBA00022777"/>
    </source>
</evidence>
<dbReference type="Pfam" id="PF02518">
    <property type="entry name" value="HATPase_c"/>
    <property type="match status" value="1"/>
</dbReference>
<dbReference type="Gene3D" id="6.10.340.10">
    <property type="match status" value="1"/>
</dbReference>
<proteinExistence type="predicted"/>
<dbReference type="CDD" id="cd16922">
    <property type="entry name" value="HATPase_EvgS-ArcB-TorS-like"/>
    <property type="match status" value="1"/>
</dbReference>